<dbReference type="PANTHER" id="PTHR46238">
    <property type="entry name" value="REVERSE TRANSCRIPTASE DOMAIN-CONTAINING PROTEIN"/>
    <property type="match status" value="1"/>
</dbReference>
<keyword evidence="2" id="KW-1185">Reference proteome</keyword>
<sequence>MKMLRWMCGVTRADRIRNTFIRGSLGVRDVADKLEESRLRWYGHVARRPENYVGRICLNMCVPGARPPGRPKKRWLDTVKQDMRANGLTTEDAKDRANWRRLCRKADPG</sequence>
<protein>
    <submittedName>
        <fullName evidence="1">(African queen) hypothetical protein</fullName>
    </submittedName>
</protein>
<accession>A0A8J2R8A2</accession>
<proteinExistence type="predicted"/>
<reference evidence="1" key="1">
    <citation type="submission" date="2021-09" db="EMBL/GenBank/DDBJ databases">
        <authorList>
            <person name="Martin H S."/>
        </authorList>
    </citation>
    <scope>NUCLEOTIDE SEQUENCE</scope>
</reference>
<comment type="caution">
    <text evidence="1">The sequence shown here is derived from an EMBL/GenBank/DDBJ whole genome shotgun (WGS) entry which is preliminary data.</text>
</comment>
<dbReference type="PANTHER" id="PTHR46238:SF8">
    <property type="entry name" value="ENDONUCLEASE_EXONUCLEASE_PHOSPHATASE DOMAIN-CONTAINING PROTEIN"/>
    <property type="match status" value="1"/>
</dbReference>
<dbReference type="OrthoDB" id="424543at2759"/>
<evidence type="ECO:0000313" key="2">
    <source>
        <dbReference type="Proteomes" id="UP000789524"/>
    </source>
</evidence>
<evidence type="ECO:0000313" key="1">
    <source>
        <dbReference type="EMBL" id="CAG9581201.1"/>
    </source>
</evidence>
<dbReference type="AlphaFoldDB" id="A0A8J2R8A2"/>
<organism evidence="1 2">
    <name type="scientific">Danaus chrysippus</name>
    <name type="common">African queen</name>
    <dbReference type="NCBI Taxonomy" id="151541"/>
    <lineage>
        <taxon>Eukaryota</taxon>
        <taxon>Metazoa</taxon>
        <taxon>Ecdysozoa</taxon>
        <taxon>Arthropoda</taxon>
        <taxon>Hexapoda</taxon>
        <taxon>Insecta</taxon>
        <taxon>Pterygota</taxon>
        <taxon>Neoptera</taxon>
        <taxon>Endopterygota</taxon>
        <taxon>Lepidoptera</taxon>
        <taxon>Glossata</taxon>
        <taxon>Ditrysia</taxon>
        <taxon>Papilionoidea</taxon>
        <taxon>Nymphalidae</taxon>
        <taxon>Danainae</taxon>
        <taxon>Danaini</taxon>
        <taxon>Danaina</taxon>
        <taxon>Danaus</taxon>
        <taxon>Anosia</taxon>
    </lineage>
</organism>
<dbReference type="Proteomes" id="UP000789524">
    <property type="component" value="Unassembled WGS sequence"/>
</dbReference>
<gene>
    <name evidence="1" type="ORF">DCHRY22_LOCUS13853</name>
</gene>
<name>A0A8J2R8A2_9NEOP</name>
<dbReference type="EMBL" id="CAKASE010000080">
    <property type="protein sequence ID" value="CAG9581201.1"/>
    <property type="molecule type" value="Genomic_DNA"/>
</dbReference>